<dbReference type="AlphaFoldDB" id="T1JTF5"/>
<evidence type="ECO:0000313" key="2">
    <source>
        <dbReference type="Proteomes" id="UP000015104"/>
    </source>
</evidence>
<evidence type="ECO:0000313" key="1">
    <source>
        <dbReference type="EnsemblMetazoa" id="tetur01g13920.1"/>
    </source>
</evidence>
<dbReference type="EMBL" id="CAEY01000475">
    <property type="status" value="NOT_ANNOTATED_CDS"/>
    <property type="molecule type" value="Genomic_DNA"/>
</dbReference>
<organism evidence="1 2">
    <name type="scientific">Tetranychus urticae</name>
    <name type="common">Two-spotted spider mite</name>
    <dbReference type="NCBI Taxonomy" id="32264"/>
    <lineage>
        <taxon>Eukaryota</taxon>
        <taxon>Metazoa</taxon>
        <taxon>Ecdysozoa</taxon>
        <taxon>Arthropoda</taxon>
        <taxon>Chelicerata</taxon>
        <taxon>Arachnida</taxon>
        <taxon>Acari</taxon>
        <taxon>Acariformes</taxon>
        <taxon>Trombidiformes</taxon>
        <taxon>Prostigmata</taxon>
        <taxon>Eleutherengona</taxon>
        <taxon>Raphignathae</taxon>
        <taxon>Tetranychoidea</taxon>
        <taxon>Tetranychidae</taxon>
        <taxon>Tetranychus</taxon>
    </lineage>
</organism>
<proteinExistence type="predicted"/>
<protein>
    <submittedName>
        <fullName evidence="1">Uncharacterized protein</fullName>
    </submittedName>
</protein>
<keyword evidence="2" id="KW-1185">Reference proteome</keyword>
<dbReference type="EnsemblMetazoa" id="tetur01g13920.1">
    <property type="protein sequence ID" value="tetur01g13920.1"/>
    <property type="gene ID" value="tetur01g13920"/>
</dbReference>
<name>T1JTF5_TETUR</name>
<dbReference type="HOGENOM" id="CLU_2161555_0_0_1"/>
<reference evidence="2" key="1">
    <citation type="submission" date="2011-08" db="EMBL/GenBank/DDBJ databases">
        <authorList>
            <person name="Rombauts S."/>
        </authorList>
    </citation>
    <scope>NUCLEOTIDE SEQUENCE</scope>
    <source>
        <strain evidence="2">London</strain>
    </source>
</reference>
<reference evidence="1" key="2">
    <citation type="submission" date="2015-06" db="UniProtKB">
        <authorList>
            <consortium name="EnsemblMetazoa"/>
        </authorList>
    </citation>
    <scope>IDENTIFICATION</scope>
</reference>
<accession>T1JTF5</accession>
<sequence length="154" mass="17986">MFHFVYWIYLLYSRNTFVLLTSRKSLLVLLNRVQLSSEILSIDKKMLPCATPFDLGLCNIKTQQKQADLVKIGNLKCSYILMRGYHLNKLDVDDQIKLIKFANQAQSKAKWVLNHIDLSSNLGQKVFHENENVLRISHNYAIELLKDYEQYCST</sequence>
<dbReference type="Proteomes" id="UP000015104">
    <property type="component" value="Unassembled WGS sequence"/>
</dbReference>